<dbReference type="AlphaFoldDB" id="A0A8T0H7T3"/>
<accession>A0A8T0H7T3</accession>
<comment type="caution">
    <text evidence="1">The sequence shown here is derived from an EMBL/GenBank/DDBJ whole genome shotgun (WGS) entry which is preliminary data.</text>
</comment>
<gene>
    <name evidence="1" type="ORF">KC19_7G177800</name>
</gene>
<name>A0A8T0H7T3_CERPU</name>
<proteinExistence type="predicted"/>
<dbReference type="Proteomes" id="UP000822688">
    <property type="component" value="Chromosome 7"/>
</dbReference>
<reference evidence="1" key="1">
    <citation type="submission" date="2020-06" db="EMBL/GenBank/DDBJ databases">
        <title>WGS assembly of Ceratodon purpureus strain R40.</title>
        <authorList>
            <person name="Carey S.B."/>
            <person name="Jenkins J."/>
            <person name="Shu S."/>
            <person name="Lovell J.T."/>
            <person name="Sreedasyam A."/>
            <person name="Maumus F."/>
            <person name="Tiley G.P."/>
            <person name="Fernandez-Pozo N."/>
            <person name="Barry K."/>
            <person name="Chen C."/>
            <person name="Wang M."/>
            <person name="Lipzen A."/>
            <person name="Daum C."/>
            <person name="Saski C.A."/>
            <person name="Payton A.C."/>
            <person name="Mcbreen J.C."/>
            <person name="Conrad R.E."/>
            <person name="Kollar L.M."/>
            <person name="Olsson S."/>
            <person name="Huttunen S."/>
            <person name="Landis J.B."/>
            <person name="Wickett N.J."/>
            <person name="Johnson M.G."/>
            <person name="Rensing S.A."/>
            <person name="Grimwood J."/>
            <person name="Schmutz J."/>
            <person name="Mcdaniel S.F."/>
        </authorList>
    </citation>
    <scope>NUCLEOTIDE SEQUENCE</scope>
    <source>
        <strain evidence="1">R40</strain>
    </source>
</reference>
<keyword evidence="2" id="KW-1185">Reference proteome</keyword>
<dbReference type="EMBL" id="CM026428">
    <property type="protein sequence ID" value="KAG0567991.1"/>
    <property type="molecule type" value="Genomic_DNA"/>
</dbReference>
<evidence type="ECO:0000313" key="2">
    <source>
        <dbReference type="Proteomes" id="UP000822688"/>
    </source>
</evidence>
<evidence type="ECO:0000313" key="1">
    <source>
        <dbReference type="EMBL" id="KAG0567991.1"/>
    </source>
</evidence>
<protein>
    <submittedName>
        <fullName evidence="1">Uncharacterized protein</fullName>
    </submittedName>
</protein>
<sequence>MTDLVSYQPSEQHNGLYFSRIFSAFNGAGHLRYPGQKYLRTGCLQIITISGINLTR</sequence>
<organism evidence="1 2">
    <name type="scientific">Ceratodon purpureus</name>
    <name type="common">Fire moss</name>
    <name type="synonym">Dicranum purpureum</name>
    <dbReference type="NCBI Taxonomy" id="3225"/>
    <lineage>
        <taxon>Eukaryota</taxon>
        <taxon>Viridiplantae</taxon>
        <taxon>Streptophyta</taxon>
        <taxon>Embryophyta</taxon>
        <taxon>Bryophyta</taxon>
        <taxon>Bryophytina</taxon>
        <taxon>Bryopsida</taxon>
        <taxon>Dicranidae</taxon>
        <taxon>Pseudoditrichales</taxon>
        <taxon>Ditrichaceae</taxon>
        <taxon>Ceratodon</taxon>
    </lineage>
</organism>